<gene>
    <name evidence="3 5" type="primary">coaE</name>
    <name evidence="5" type="ORF">KVH43_10215</name>
</gene>
<keyword evidence="3" id="KW-0173">Coenzyme A biosynthesis</keyword>
<dbReference type="Proteomes" id="UP000886818">
    <property type="component" value="Chromosome"/>
</dbReference>
<comment type="pathway">
    <text evidence="3">Cofactor biosynthesis; coenzyme A biosynthesis; CoA from (R)-pantothenate: step 5/5.</text>
</comment>
<dbReference type="CDD" id="cd02022">
    <property type="entry name" value="DPCK"/>
    <property type="match status" value="1"/>
</dbReference>
<proteinExistence type="inferred from homology"/>
<dbReference type="Pfam" id="PF01121">
    <property type="entry name" value="CoaE"/>
    <property type="match status" value="1"/>
</dbReference>
<dbReference type="EC" id="2.7.1.24" evidence="3 4"/>
<keyword evidence="3 5" id="KW-0808">Transferase</keyword>
<comment type="catalytic activity">
    <reaction evidence="3">
        <text>3'-dephospho-CoA + ATP = ADP + CoA + H(+)</text>
        <dbReference type="Rhea" id="RHEA:18245"/>
        <dbReference type="ChEBI" id="CHEBI:15378"/>
        <dbReference type="ChEBI" id="CHEBI:30616"/>
        <dbReference type="ChEBI" id="CHEBI:57287"/>
        <dbReference type="ChEBI" id="CHEBI:57328"/>
        <dbReference type="ChEBI" id="CHEBI:456216"/>
        <dbReference type="EC" id="2.7.1.24"/>
    </reaction>
</comment>
<keyword evidence="1 3" id="KW-0547">Nucleotide-binding</keyword>
<evidence type="ECO:0000256" key="2">
    <source>
        <dbReference type="ARBA" id="ARBA00022840"/>
    </source>
</evidence>
<accession>A0ABX8R9N5</accession>
<evidence type="ECO:0000256" key="4">
    <source>
        <dbReference type="NCBIfam" id="TIGR00152"/>
    </source>
</evidence>
<feature type="binding site" evidence="3">
    <location>
        <begin position="11"/>
        <end position="16"/>
    </location>
    <ligand>
        <name>ATP</name>
        <dbReference type="ChEBI" id="CHEBI:30616"/>
    </ligand>
</feature>
<dbReference type="GO" id="GO:0004140">
    <property type="term" value="F:dephospho-CoA kinase activity"/>
    <property type="evidence" value="ECO:0007669"/>
    <property type="project" value="UniProtKB-EC"/>
</dbReference>
<evidence type="ECO:0000313" key="5">
    <source>
        <dbReference type="EMBL" id="QXM05733.1"/>
    </source>
</evidence>
<evidence type="ECO:0000313" key="6">
    <source>
        <dbReference type="Proteomes" id="UP000886818"/>
    </source>
</evidence>
<name>A0ABX8R9N5_9CLOT</name>
<keyword evidence="6" id="KW-1185">Reference proteome</keyword>
<dbReference type="NCBIfam" id="TIGR00152">
    <property type="entry name" value="dephospho-CoA kinase"/>
    <property type="match status" value="1"/>
</dbReference>
<keyword evidence="3" id="KW-0963">Cytoplasm</keyword>
<dbReference type="RefSeq" id="WP_218282431.1">
    <property type="nucleotide sequence ID" value="NZ_CP078093.1"/>
</dbReference>
<comment type="similarity">
    <text evidence="3">Belongs to the CoaE family.</text>
</comment>
<comment type="subcellular location">
    <subcellularLocation>
        <location evidence="3">Cytoplasm</location>
    </subcellularLocation>
</comment>
<sequence length="198" mass="22569">MKVIGLTGGIASGKSTASNILKEFKIPVIDADIIAREIVMPGKAALNEIKAVFGEKVITEDGHLNRKELGKIVFSDEEKLKKLNDITHKRIIKEIINRINIYGKMNTYPVIIIDAPLLIEQHMEELVDEVWLVTASKAVQLNRLMNRDKISVEDALKRMKTQMSTEEKKKYADVILDNNKDINHLKRQIEKQLKRINS</sequence>
<dbReference type="InterPro" id="IPR001977">
    <property type="entry name" value="Depp_CoAkinase"/>
</dbReference>
<organism evidence="5 6">
    <name type="scientific">Crassaminicella indica</name>
    <dbReference type="NCBI Taxonomy" id="2855394"/>
    <lineage>
        <taxon>Bacteria</taxon>
        <taxon>Bacillati</taxon>
        <taxon>Bacillota</taxon>
        <taxon>Clostridia</taxon>
        <taxon>Eubacteriales</taxon>
        <taxon>Clostridiaceae</taxon>
        <taxon>Crassaminicella</taxon>
    </lineage>
</organism>
<dbReference type="PROSITE" id="PS51219">
    <property type="entry name" value="DPCK"/>
    <property type="match status" value="1"/>
</dbReference>
<dbReference type="EMBL" id="CP078093">
    <property type="protein sequence ID" value="QXM05733.1"/>
    <property type="molecule type" value="Genomic_DNA"/>
</dbReference>
<dbReference type="PANTHER" id="PTHR10695:SF46">
    <property type="entry name" value="BIFUNCTIONAL COENZYME A SYNTHASE-RELATED"/>
    <property type="match status" value="1"/>
</dbReference>
<keyword evidence="2 3" id="KW-0067">ATP-binding</keyword>
<evidence type="ECO:0000256" key="3">
    <source>
        <dbReference type="HAMAP-Rule" id="MF_00376"/>
    </source>
</evidence>
<keyword evidence="3 5" id="KW-0418">Kinase</keyword>
<evidence type="ECO:0000256" key="1">
    <source>
        <dbReference type="ARBA" id="ARBA00022741"/>
    </source>
</evidence>
<protein>
    <recommendedName>
        <fullName evidence="3 4">Dephospho-CoA kinase</fullName>
        <ecNumber evidence="3 4">2.7.1.24</ecNumber>
    </recommendedName>
    <alternativeName>
        <fullName evidence="3">Dephosphocoenzyme A kinase</fullName>
    </alternativeName>
</protein>
<reference evidence="5" key="1">
    <citation type="submission" date="2021-07" db="EMBL/GenBank/DDBJ databases">
        <title>Complete genome sequence of Crassaminicella sp. 143-21, isolated from a deep-sea hydrothermal vent.</title>
        <authorList>
            <person name="Li X."/>
        </authorList>
    </citation>
    <scope>NUCLEOTIDE SEQUENCE</scope>
    <source>
        <strain evidence="5">143-21</strain>
    </source>
</reference>
<dbReference type="HAMAP" id="MF_00376">
    <property type="entry name" value="Dephospho_CoA_kinase"/>
    <property type="match status" value="1"/>
</dbReference>
<dbReference type="PANTHER" id="PTHR10695">
    <property type="entry name" value="DEPHOSPHO-COA KINASE-RELATED"/>
    <property type="match status" value="1"/>
</dbReference>
<comment type="function">
    <text evidence="3">Catalyzes the phosphorylation of the 3'-hydroxyl group of dephosphocoenzyme A to form coenzyme A.</text>
</comment>